<protein>
    <submittedName>
        <fullName evidence="1">Uncharacterized protein</fullName>
    </submittedName>
</protein>
<reference evidence="1 2" key="1">
    <citation type="submission" date="2019-08" db="EMBL/GenBank/DDBJ databases">
        <title>Bacillus genomes from the desert of Cuatro Cienegas, Coahuila.</title>
        <authorList>
            <person name="Olmedo-Alvarez G."/>
        </authorList>
    </citation>
    <scope>NUCLEOTIDE SEQUENCE [LARGE SCALE GENOMIC DNA]</scope>
    <source>
        <strain evidence="1 2">CH37_1T</strain>
    </source>
</reference>
<evidence type="ECO:0000313" key="2">
    <source>
        <dbReference type="Proteomes" id="UP000323732"/>
    </source>
</evidence>
<accession>A0A5D4SIK3</accession>
<dbReference type="Proteomes" id="UP000323732">
    <property type="component" value="Unassembled WGS sequence"/>
</dbReference>
<dbReference type="EMBL" id="VTES01000004">
    <property type="protein sequence ID" value="TYS63265.1"/>
    <property type="molecule type" value="Genomic_DNA"/>
</dbReference>
<gene>
    <name evidence="1" type="ORF">FZD47_16590</name>
</gene>
<dbReference type="GeneID" id="97349243"/>
<dbReference type="RefSeq" id="WP_009790946.1">
    <property type="nucleotide sequence ID" value="NZ_CP160000.1"/>
</dbReference>
<organism evidence="1 2">
    <name type="scientific">Bacillus infantis</name>
    <dbReference type="NCBI Taxonomy" id="324767"/>
    <lineage>
        <taxon>Bacteria</taxon>
        <taxon>Bacillati</taxon>
        <taxon>Bacillota</taxon>
        <taxon>Bacilli</taxon>
        <taxon>Bacillales</taxon>
        <taxon>Bacillaceae</taxon>
        <taxon>Bacillus</taxon>
    </lineage>
</organism>
<evidence type="ECO:0000313" key="1">
    <source>
        <dbReference type="EMBL" id="TYS63265.1"/>
    </source>
</evidence>
<name>A0A5D4SIK3_9BACI</name>
<proteinExistence type="predicted"/>
<comment type="caution">
    <text evidence="1">The sequence shown here is derived from an EMBL/GenBank/DDBJ whole genome shotgun (WGS) entry which is preliminary data.</text>
</comment>
<dbReference type="AlphaFoldDB" id="A0A5D4SIK3"/>
<sequence length="89" mass="9479">MSAGIPSLPSLPTVVTVCWFRNPLSPVSLRRISQATVLGNDAEACLETLETGARYNPAAECLLANGFQLVTLLDFGIYGFSVFTSTPEA</sequence>